<name>A0A2W1JHV1_9CYAN</name>
<proteinExistence type="predicted"/>
<dbReference type="PROSITE" id="PS50042">
    <property type="entry name" value="CNMP_BINDING_3"/>
    <property type="match status" value="1"/>
</dbReference>
<dbReference type="SUPFAM" id="SSF51206">
    <property type="entry name" value="cAMP-binding domain-like"/>
    <property type="match status" value="1"/>
</dbReference>
<dbReference type="InterPro" id="IPR051413">
    <property type="entry name" value="K/Na_HCN_channel"/>
</dbReference>
<dbReference type="InterPro" id="IPR014710">
    <property type="entry name" value="RmlC-like_jellyroll"/>
</dbReference>
<dbReference type="GO" id="GO:0098855">
    <property type="term" value="C:HCN channel complex"/>
    <property type="evidence" value="ECO:0007669"/>
    <property type="project" value="TreeGrafter"/>
</dbReference>
<keyword evidence="3" id="KW-1185">Reference proteome</keyword>
<dbReference type="PANTHER" id="PTHR45689:SF5">
    <property type="entry name" value="I[[H]] CHANNEL, ISOFORM E"/>
    <property type="match status" value="1"/>
</dbReference>
<dbReference type="Pfam" id="PF00027">
    <property type="entry name" value="cNMP_binding"/>
    <property type="match status" value="1"/>
</dbReference>
<organism evidence="2 3">
    <name type="scientific">Acaryochloris thomasi RCC1774</name>
    <dbReference type="NCBI Taxonomy" id="1764569"/>
    <lineage>
        <taxon>Bacteria</taxon>
        <taxon>Bacillati</taxon>
        <taxon>Cyanobacteriota</taxon>
        <taxon>Cyanophyceae</taxon>
        <taxon>Acaryochloridales</taxon>
        <taxon>Acaryochloridaceae</taxon>
        <taxon>Acaryochloris</taxon>
        <taxon>Acaryochloris thomasi</taxon>
    </lineage>
</organism>
<dbReference type="SMART" id="SM00100">
    <property type="entry name" value="cNMP"/>
    <property type="match status" value="1"/>
</dbReference>
<evidence type="ECO:0000313" key="2">
    <source>
        <dbReference type="EMBL" id="PZD71145.1"/>
    </source>
</evidence>
<dbReference type="InterPro" id="IPR018490">
    <property type="entry name" value="cNMP-bd_dom_sf"/>
</dbReference>
<protein>
    <recommendedName>
        <fullName evidence="1">Cyclic nucleotide-binding domain-containing protein</fullName>
    </recommendedName>
</protein>
<evidence type="ECO:0000313" key="3">
    <source>
        <dbReference type="Proteomes" id="UP000248857"/>
    </source>
</evidence>
<dbReference type="Proteomes" id="UP000248857">
    <property type="component" value="Unassembled WGS sequence"/>
</dbReference>
<evidence type="ECO:0000259" key="1">
    <source>
        <dbReference type="PROSITE" id="PS50042"/>
    </source>
</evidence>
<dbReference type="PANTHER" id="PTHR45689">
    <property type="entry name" value="I[[H]] CHANNEL, ISOFORM E"/>
    <property type="match status" value="1"/>
</dbReference>
<dbReference type="Gene3D" id="2.60.120.10">
    <property type="entry name" value="Jelly Rolls"/>
    <property type="match status" value="1"/>
</dbReference>
<dbReference type="InterPro" id="IPR000595">
    <property type="entry name" value="cNMP-bd_dom"/>
</dbReference>
<dbReference type="OrthoDB" id="517085at2"/>
<dbReference type="EMBL" id="PQWO01000021">
    <property type="protein sequence ID" value="PZD71145.1"/>
    <property type="molecule type" value="Genomic_DNA"/>
</dbReference>
<dbReference type="RefSeq" id="WP_110988347.1">
    <property type="nucleotide sequence ID" value="NZ_CAWNWM010000021.1"/>
</dbReference>
<dbReference type="GO" id="GO:0003254">
    <property type="term" value="P:regulation of membrane depolarization"/>
    <property type="evidence" value="ECO:0007669"/>
    <property type="project" value="TreeGrafter"/>
</dbReference>
<comment type="caution">
    <text evidence="2">The sequence shown here is derived from an EMBL/GenBank/DDBJ whole genome shotgun (WGS) entry which is preliminary data.</text>
</comment>
<accession>A0A2W1JHV1</accession>
<gene>
    <name evidence="2" type="ORF">C1752_07873</name>
</gene>
<dbReference type="GO" id="GO:0005249">
    <property type="term" value="F:voltage-gated potassium channel activity"/>
    <property type="evidence" value="ECO:0007669"/>
    <property type="project" value="TreeGrafter"/>
</dbReference>
<feature type="domain" description="Cyclic nucleotide-binding" evidence="1">
    <location>
        <begin position="1"/>
        <end position="94"/>
    </location>
</feature>
<dbReference type="AlphaFoldDB" id="A0A2W1JHV1"/>
<dbReference type="CDD" id="cd00038">
    <property type="entry name" value="CAP_ED"/>
    <property type="match status" value="1"/>
</dbReference>
<sequence>MLKPVETIEILQKQPDSQAFTAGDTIFSEGETGKVMYGILEGKVEILVDGNVLETIDSGDIFGAGALVHVDHKRQSTAIAKTDCKLASLDQRHFLFAIENTPMFAVEVMRSYSNRLYHFKHDS</sequence>
<reference evidence="2 3" key="1">
    <citation type="journal article" date="2018" name="Sci. Rep.">
        <title>A novel species of the marine cyanobacterium Acaryochloris with a unique pigment content and lifestyle.</title>
        <authorList>
            <person name="Partensky F."/>
            <person name="Six C."/>
            <person name="Ratin M."/>
            <person name="Garczarek L."/>
            <person name="Vaulot D."/>
            <person name="Probert I."/>
            <person name="Calteau A."/>
            <person name="Gourvil P."/>
            <person name="Marie D."/>
            <person name="Grebert T."/>
            <person name="Bouchier C."/>
            <person name="Le Panse S."/>
            <person name="Gachenot M."/>
            <person name="Rodriguez F."/>
            <person name="Garrido J.L."/>
        </authorList>
    </citation>
    <scope>NUCLEOTIDE SEQUENCE [LARGE SCALE GENOMIC DNA]</scope>
    <source>
        <strain evidence="2 3">RCC1774</strain>
    </source>
</reference>
<dbReference type="GO" id="GO:0035725">
    <property type="term" value="P:sodium ion transmembrane transport"/>
    <property type="evidence" value="ECO:0007669"/>
    <property type="project" value="TreeGrafter"/>
</dbReference>